<feature type="domain" description="Protein kinase" evidence="15">
    <location>
        <begin position="309"/>
        <end position="586"/>
    </location>
</feature>
<dbReference type="FunFam" id="1.10.510.10:FF:001697">
    <property type="entry name" value="Uncharacterized protein"/>
    <property type="match status" value="1"/>
</dbReference>
<dbReference type="PROSITE" id="PS51473">
    <property type="entry name" value="GNK2"/>
    <property type="match status" value="2"/>
</dbReference>
<dbReference type="GO" id="GO:0004674">
    <property type="term" value="F:protein serine/threonine kinase activity"/>
    <property type="evidence" value="ECO:0007669"/>
    <property type="project" value="UniProtKB-KW"/>
</dbReference>
<evidence type="ECO:0000256" key="9">
    <source>
        <dbReference type="ARBA" id="ARBA00022840"/>
    </source>
</evidence>
<dbReference type="PROSITE" id="PS00108">
    <property type="entry name" value="PROTEIN_KINASE_ST"/>
    <property type="match status" value="1"/>
</dbReference>
<keyword evidence="8" id="KW-0418">Kinase</keyword>
<dbReference type="GO" id="GO:0005886">
    <property type="term" value="C:plasma membrane"/>
    <property type="evidence" value="ECO:0007669"/>
    <property type="project" value="TreeGrafter"/>
</dbReference>
<evidence type="ECO:0000313" key="18">
    <source>
        <dbReference type="Proteomes" id="UP000796880"/>
    </source>
</evidence>
<proteinExistence type="predicted"/>
<evidence type="ECO:0000256" key="13">
    <source>
        <dbReference type="ARBA" id="ARBA00023180"/>
    </source>
</evidence>
<dbReference type="OrthoDB" id="1923309at2759"/>
<keyword evidence="4" id="KW-0812">Transmembrane</keyword>
<evidence type="ECO:0000256" key="5">
    <source>
        <dbReference type="ARBA" id="ARBA00022729"/>
    </source>
</evidence>
<keyword evidence="13" id="KW-0325">Glycoprotein</keyword>
<dbReference type="SUPFAM" id="SSF56112">
    <property type="entry name" value="Protein kinase-like (PK-like)"/>
    <property type="match status" value="1"/>
</dbReference>
<dbReference type="GO" id="GO:0005524">
    <property type="term" value="F:ATP binding"/>
    <property type="evidence" value="ECO:0007669"/>
    <property type="project" value="UniProtKB-KW"/>
</dbReference>
<dbReference type="PANTHER" id="PTHR27002:SF679">
    <property type="entry name" value="CYSTEINE-RICH RECEPTOR-LIKE PROTEIN KINASE 10 ISOFORM X1"/>
    <property type="match status" value="1"/>
</dbReference>
<evidence type="ECO:0000256" key="3">
    <source>
        <dbReference type="ARBA" id="ARBA00022679"/>
    </source>
</evidence>
<comment type="subcellular location">
    <subcellularLocation>
        <location evidence="1">Membrane</location>
        <topology evidence="1">Single-pass membrane protein</topology>
    </subcellularLocation>
</comment>
<dbReference type="EMBL" id="VOIH02000003">
    <property type="protein sequence ID" value="KAF3451660.1"/>
    <property type="molecule type" value="Genomic_DNA"/>
</dbReference>
<sequence length="628" mass="70289">MANFQGRLVKSIVFLSLYLPLTLLSDHACADPPYRLCPTTTNYSNDSPFQKSLNHLLQTLSSNASSSKFYNTTTGTDPDEVYGAYMCLDYVTNQVCQDCITIASEAIISLCGNVKEAAVWEEVCQLRYSGDNFFGQLNVSDNIALANVLNILEPEKFRTFVNETLHNLIKLAAFNLSENMYVTRRVPYRDRTIYALVQCTKDLSANECNICLERALKDTLDKYYFSIGARLLSRSCYLRYEFYEFYTAATSEAPTSSASPPNGTKRGEGNIKNETAELEMANNKNFQRKNVDPKACFDLASIHAATNTFSDLNMLGQGGFGPVYKGILSDGREVAVKRLSTCSEQGSEEFTNEVLLIMKLQHKNLVRLLGFCVDQDEKLLVYEYMPNSSLDVILFDSERRSQLDWHTYYDIICGIARGLLYLHEDSRLKIIHRDLKPNNVLLDHEMVAKISDFGMARIFYENQNAANTKRVVGTYGYMAPEYAMQGLFSIKSDVFSFGVILLEIISGRKNSGFFLTEHAQTLLGYVWRLWKDGKVLECVDPMLLESSSPIEEILRCIHIGLLCVQEDPADRPTMSTVVGLLGIESLSRPEPRQSAIAVGRVVPASDHHLFSTISSSANGLTVSAISTG</sequence>
<evidence type="ECO:0000256" key="6">
    <source>
        <dbReference type="ARBA" id="ARBA00022737"/>
    </source>
</evidence>
<evidence type="ECO:0000313" key="17">
    <source>
        <dbReference type="EMBL" id="KAF3451660.1"/>
    </source>
</evidence>
<gene>
    <name evidence="17" type="ORF">FNV43_RR07756</name>
</gene>
<keyword evidence="12" id="KW-0675">Receptor</keyword>
<dbReference type="InterPro" id="IPR000719">
    <property type="entry name" value="Prot_kinase_dom"/>
</dbReference>
<dbReference type="InterPro" id="IPR008271">
    <property type="entry name" value="Ser/Thr_kinase_AS"/>
</dbReference>
<name>A0A8K0HFY7_9ROSA</name>
<dbReference type="Pfam" id="PF01657">
    <property type="entry name" value="Stress-antifung"/>
    <property type="match status" value="2"/>
</dbReference>
<dbReference type="AlphaFoldDB" id="A0A8K0HFY7"/>
<dbReference type="InterPro" id="IPR002902">
    <property type="entry name" value="GNK2"/>
</dbReference>
<dbReference type="Pfam" id="PF07714">
    <property type="entry name" value="PK_Tyr_Ser-Thr"/>
    <property type="match status" value="1"/>
</dbReference>
<evidence type="ECO:0000256" key="11">
    <source>
        <dbReference type="ARBA" id="ARBA00023136"/>
    </source>
</evidence>
<dbReference type="Gene3D" id="1.10.510.10">
    <property type="entry name" value="Transferase(Phosphotransferase) domain 1"/>
    <property type="match status" value="1"/>
</dbReference>
<feature type="domain" description="Gnk2-homologous" evidence="16">
    <location>
        <begin position="139"/>
        <end position="245"/>
    </location>
</feature>
<evidence type="ECO:0000256" key="1">
    <source>
        <dbReference type="ARBA" id="ARBA00004167"/>
    </source>
</evidence>
<evidence type="ECO:0000256" key="14">
    <source>
        <dbReference type="SAM" id="SignalP"/>
    </source>
</evidence>
<dbReference type="CDD" id="cd23509">
    <property type="entry name" value="Gnk2-like"/>
    <property type="match status" value="2"/>
</dbReference>
<evidence type="ECO:0000256" key="10">
    <source>
        <dbReference type="ARBA" id="ARBA00022989"/>
    </source>
</evidence>
<keyword evidence="5 14" id="KW-0732">Signal</keyword>
<evidence type="ECO:0000256" key="8">
    <source>
        <dbReference type="ARBA" id="ARBA00022777"/>
    </source>
</evidence>
<keyword evidence="11" id="KW-0472">Membrane</keyword>
<evidence type="ECO:0000256" key="2">
    <source>
        <dbReference type="ARBA" id="ARBA00022527"/>
    </source>
</evidence>
<keyword evidence="3" id="KW-0808">Transferase</keyword>
<evidence type="ECO:0008006" key="19">
    <source>
        <dbReference type="Google" id="ProtNLM"/>
    </source>
</evidence>
<comment type="caution">
    <text evidence="17">The sequence shown here is derived from an EMBL/GenBank/DDBJ whole genome shotgun (WGS) entry which is preliminary data.</text>
</comment>
<keyword evidence="7" id="KW-0547">Nucleotide-binding</keyword>
<keyword evidence="9" id="KW-0067">ATP-binding</keyword>
<organism evidence="17 18">
    <name type="scientific">Rhamnella rubrinervis</name>
    <dbReference type="NCBI Taxonomy" id="2594499"/>
    <lineage>
        <taxon>Eukaryota</taxon>
        <taxon>Viridiplantae</taxon>
        <taxon>Streptophyta</taxon>
        <taxon>Embryophyta</taxon>
        <taxon>Tracheophyta</taxon>
        <taxon>Spermatophyta</taxon>
        <taxon>Magnoliopsida</taxon>
        <taxon>eudicotyledons</taxon>
        <taxon>Gunneridae</taxon>
        <taxon>Pentapetalae</taxon>
        <taxon>rosids</taxon>
        <taxon>fabids</taxon>
        <taxon>Rosales</taxon>
        <taxon>Rhamnaceae</taxon>
        <taxon>rhamnoid group</taxon>
        <taxon>Rhamneae</taxon>
        <taxon>Rhamnella</taxon>
    </lineage>
</organism>
<keyword evidence="6" id="KW-0677">Repeat</keyword>
<dbReference type="InterPro" id="IPR011009">
    <property type="entry name" value="Kinase-like_dom_sf"/>
</dbReference>
<dbReference type="InterPro" id="IPR001245">
    <property type="entry name" value="Ser-Thr/Tyr_kinase_cat_dom"/>
</dbReference>
<feature type="chain" id="PRO_5035443127" description="Cysteine-rich receptor-like protein kinase 10" evidence="14">
    <location>
        <begin position="31"/>
        <end position="628"/>
    </location>
</feature>
<evidence type="ECO:0000256" key="12">
    <source>
        <dbReference type="ARBA" id="ARBA00023170"/>
    </source>
</evidence>
<evidence type="ECO:0000256" key="7">
    <source>
        <dbReference type="ARBA" id="ARBA00022741"/>
    </source>
</evidence>
<evidence type="ECO:0000259" key="15">
    <source>
        <dbReference type="PROSITE" id="PS50011"/>
    </source>
</evidence>
<dbReference type="FunFam" id="3.30.200.20:FF:001231">
    <property type="entry name" value="Cysteine-rich receptor-like protein kinase 10"/>
    <property type="match status" value="1"/>
</dbReference>
<keyword evidence="10" id="KW-1133">Transmembrane helix</keyword>
<evidence type="ECO:0000256" key="4">
    <source>
        <dbReference type="ARBA" id="ARBA00022692"/>
    </source>
</evidence>
<reference evidence="17" key="1">
    <citation type="submission" date="2020-03" db="EMBL/GenBank/DDBJ databases">
        <title>A high-quality chromosome-level genome assembly of a woody plant with both climbing and erect habits, Rhamnella rubrinervis.</title>
        <authorList>
            <person name="Lu Z."/>
            <person name="Yang Y."/>
            <person name="Zhu X."/>
            <person name="Sun Y."/>
        </authorList>
    </citation>
    <scope>NUCLEOTIDE SEQUENCE</scope>
    <source>
        <strain evidence="17">BYM</strain>
        <tissue evidence="17">Leaf</tissue>
    </source>
</reference>
<dbReference type="InterPro" id="IPR038408">
    <property type="entry name" value="GNK2_sf"/>
</dbReference>
<dbReference type="SMART" id="SM00220">
    <property type="entry name" value="S_TKc"/>
    <property type="match status" value="1"/>
</dbReference>
<keyword evidence="2" id="KW-0723">Serine/threonine-protein kinase</keyword>
<dbReference type="Gene3D" id="3.30.430.20">
    <property type="entry name" value="Gnk2 domain, C-X8-C-X2-C motif"/>
    <property type="match status" value="2"/>
</dbReference>
<evidence type="ECO:0000259" key="16">
    <source>
        <dbReference type="PROSITE" id="PS51473"/>
    </source>
</evidence>
<dbReference type="PANTHER" id="PTHR27002">
    <property type="entry name" value="RECEPTOR-LIKE SERINE/THREONINE-PROTEIN KINASE SD1-8"/>
    <property type="match status" value="1"/>
</dbReference>
<feature type="domain" description="Gnk2-homologous" evidence="16">
    <location>
        <begin position="31"/>
        <end position="133"/>
    </location>
</feature>
<keyword evidence="18" id="KW-1185">Reference proteome</keyword>
<feature type="signal peptide" evidence="14">
    <location>
        <begin position="1"/>
        <end position="30"/>
    </location>
</feature>
<dbReference type="PROSITE" id="PS50011">
    <property type="entry name" value="PROTEIN_KINASE_DOM"/>
    <property type="match status" value="1"/>
</dbReference>
<protein>
    <recommendedName>
        <fullName evidence="19">Cysteine-rich receptor-like protein kinase 10</fullName>
    </recommendedName>
</protein>
<dbReference type="CDD" id="cd14066">
    <property type="entry name" value="STKc_IRAK"/>
    <property type="match status" value="1"/>
</dbReference>
<accession>A0A8K0HFY7</accession>
<dbReference type="Proteomes" id="UP000796880">
    <property type="component" value="Unassembled WGS sequence"/>
</dbReference>
<dbReference type="Gene3D" id="3.30.200.20">
    <property type="entry name" value="Phosphorylase Kinase, domain 1"/>
    <property type="match status" value="1"/>
</dbReference>